<dbReference type="Proteomes" id="UP001595613">
    <property type="component" value="Unassembled WGS sequence"/>
</dbReference>
<evidence type="ECO:0000313" key="3">
    <source>
        <dbReference type="Proteomes" id="UP001595613"/>
    </source>
</evidence>
<evidence type="ECO:0000259" key="1">
    <source>
        <dbReference type="PROSITE" id="PS50404"/>
    </source>
</evidence>
<gene>
    <name evidence="2" type="ORF">ACFOOL_13315</name>
</gene>
<evidence type="ECO:0000313" key="2">
    <source>
        <dbReference type="EMBL" id="MFC3705734.1"/>
    </source>
</evidence>
<dbReference type="CDD" id="cd03194">
    <property type="entry name" value="GST_C_3"/>
    <property type="match status" value="1"/>
</dbReference>
<protein>
    <submittedName>
        <fullName evidence="2">Glutathione S-transferase family protein</fullName>
    </submittedName>
</protein>
<keyword evidence="3" id="KW-1185">Reference proteome</keyword>
<dbReference type="SUPFAM" id="SSF52833">
    <property type="entry name" value="Thioredoxin-like"/>
    <property type="match status" value="1"/>
</dbReference>
<dbReference type="CDD" id="cd03043">
    <property type="entry name" value="GST_N_1"/>
    <property type="match status" value="1"/>
</dbReference>
<proteinExistence type="predicted"/>
<dbReference type="InterPro" id="IPR040079">
    <property type="entry name" value="Glutathione_S-Trfase"/>
</dbReference>
<dbReference type="EMBL" id="JBHRYD010000013">
    <property type="protein sequence ID" value="MFC3705734.1"/>
    <property type="molecule type" value="Genomic_DNA"/>
</dbReference>
<dbReference type="SUPFAM" id="SSF47616">
    <property type="entry name" value="GST C-terminal domain-like"/>
    <property type="match status" value="1"/>
</dbReference>
<dbReference type="Gene3D" id="3.40.30.10">
    <property type="entry name" value="Glutaredoxin"/>
    <property type="match status" value="1"/>
</dbReference>
<organism evidence="2 3">
    <name type="scientific">Devosia honganensis</name>
    <dbReference type="NCBI Taxonomy" id="1610527"/>
    <lineage>
        <taxon>Bacteria</taxon>
        <taxon>Pseudomonadati</taxon>
        <taxon>Pseudomonadota</taxon>
        <taxon>Alphaproteobacteria</taxon>
        <taxon>Hyphomicrobiales</taxon>
        <taxon>Devosiaceae</taxon>
        <taxon>Devosia</taxon>
    </lineage>
</organism>
<dbReference type="PANTHER" id="PTHR42673">
    <property type="entry name" value="MALEYLACETOACETATE ISOMERASE"/>
    <property type="match status" value="1"/>
</dbReference>
<dbReference type="RefSeq" id="WP_380097650.1">
    <property type="nucleotide sequence ID" value="NZ_JBHRYD010000013.1"/>
</dbReference>
<name>A0ABV7X3M0_9HYPH</name>
<dbReference type="InterPro" id="IPR036249">
    <property type="entry name" value="Thioredoxin-like_sf"/>
</dbReference>
<dbReference type="Pfam" id="PF13410">
    <property type="entry name" value="GST_C_2"/>
    <property type="match status" value="1"/>
</dbReference>
<feature type="domain" description="GST N-terminal" evidence="1">
    <location>
        <begin position="1"/>
        <end position="81"/>
    </location>
</feature>
<dbReference type="InterPro" id="IPR004045">
    <property type="entry name" value="Glutathione_S-Trfase_N"/>
</dbReference>
<dbReference type="Pfam" id="PF13409">
    <property type="entry name" value="GST_N_2"/>
    <property type="match status" value="1"/>
</dbReference>
<dbReference type="PANTHER" id="PTHR42673:SF4">
    <property type="entry name" value="MALEYLACETOACETATE ISOMERASE"/>
    <property type="match status" value="1"/>
</dbReference>
<sequence length="225" mass="25063">MKLLIGNRNYSTWSLRPWLVLRHFDIPFEDEVLQLSGPGWREAIAARSPTGKVPLLIDGELAVPETIAIIEYLADRFPDRAIWPADRERRALARAAAAEMHAGFTALRTHAPMNLRAAHPGKVDPEAVRKDLHRLEALWGGLLARSDGPYLFGEFTAADAMYAPVATRLRTYDLPVSDVAGRYVEAIYALPAFQEWLGLALQEAWVVDEDEIDVIQGRVKPGTLA</sequence>
<dbReference type="Gene3D" id="1.20.1050.10">
    <property type="match status" value="1"/>
</dbReference>
<dbReference type="PROSITE" id="PS50404">
    <property type="entry name" value="GST_NTER"/>
    <property type="match status" value="1"/>
</dbReference>
<comment type="caution">
    <text evidence="2">The sequence shown here is derived from an EMBL/GenBank/DDBJ whole genome shotgun (WGS) entry which is preliminary data.</text>
</comment>
<dbReference type="SFLD" id="SFLDS00019">
    <property type="entry name" value="Glutathione_Transferase_(cytos"/>
    <property type="match status" value="1"/>
</dbReference>
<dbReference type="InterPro" id="IPR036282">
    <property type="entry name" value="Glutathione-S-Trfase_C_sf"/>
</dbReference>
<accession>A0ABV7X3M0</accession>
<reference evidence="3" key="1">
    <citation type="journal article" date="2019" name="Int. J. Syst. Evol. Microbiol.">
        <title>The Global Catalogue of Microorganisms (GCM) 10K type strain sequencing project: providing services to taxonomists for standard genome sequencing and annotation.</title>
        <authorList>
            <consortium name="The Broad Institute Genomics Platform"/>
            <consortium name="The Broad Institute Genome Sequencing Center for Infectious Disease"/>
            <person name="Wu L."/>
            <person name="Ma J."/>
        </authorList>
    </citation>
    <scope>NUCLEOTIDE SEQUENCE [LARGE SCALE GENOMIC DNA]</scope>
    <source>
        <strain evidence="3">KCTC 42281</strain>
    </source>
</reference>